<name>A0A3N4Z9Y1_9MICO</name>
<evidence type="ECO:0000313" key="12">
    <source>
        <dbReference type="EMBL" id="RPF28060.1"/>
    </source>
</evidence>
<feature type="transmembrane region" description="Helical" evidence="9">
    <location>
        <begin position="157"/>
        <end position="177"/>
    </location>
</feature>
<dbReference type="Gene3D" id="1.20.1560.10">
    <property type="entry name" value="ABC transporter type 1, transmembrane domain"/>
    <property type="match status" value="1"/>
</dbReference>
<comment type="subcellular location">
    <subcellularLocation>
        <location evidence="1">Cell membrane</location>
        <topology evidence="1">Multi-pass membrane protein</topology>
    </subcellularLocation>
</comment>
<keyword evidence="5" id="KW-0547">Nucleotide-binding</keyword>
<dbReference type="Pfam" id="PF00005">
    <property type="entry name" value="ABC_tran"/>
    <property type="match status" value="1"/>
</dbReference>
<feature type="domain" description="ABC transmembrane type-1" evidence="11">
    <location>
        <begin position="18"/>
        <end position="300"/>
    </location>
</feature>
<evidence type="ECO:0000313" key="13">
    <source>
        <dbReference type="Proteomes" id="UP000280726"/>
    </source>
</evidence>
<dbReference type="FunFam" id="3.40.50.300:FF:000854">
    <property type="entry name" value="Multidrug ABC transporter ATP-binding protein"/>
    <property type="match status" value="1"/>
</dbReference>
<dbReference type="Proteomes" id="UP000280726">
    <property type="component" value="Unassembled WGS sequence"/>
</dbReference>
<dbReference type="InterPro" id="IPR039421">
    <property type="entry name" value="Type_1_exporter"/>
</dbReference>
<dbReference type="GO" id="GO:0005886">
    <property type="term" value="C:plasma membrane"/>
    <property type="evidence" value="ECO:0007669"/>
    <property type="project" value="UniProtKB-SubCell"/>
</dbReference>
<organism evidence="12 13">
    <name type="scientific">Georgenia muralis</name>
    <dbReference type="NCBI Taxonomy" id="154117"/>
    <lineage>
        <taxon>Bacteria</taxon>
        <taxon>Bacillati</taxon>
        <taxon>Actinomycetota</taxon>
        <taxon>Actinomycetes</taxon>
        <taxon>Micrococcales</taxon>
        <taxon>Bogoriellaceae</taxon>
        <taxon>Georgenia</taxon>
    </lineage>
</organism>
<evidence type="ECO:0000256" key="8">
    <source>
        <dbReference type="ARBA" id="ARBA00023136"/>
    </source>
</evidence>
<dbReference type="InterPro" id="IPR036640">
    <property type="entry name" value="ABC1_TM_sf"/>
</dbReference>
<dbReference type="PROSITE" id="PS00211">
    <property type="entry name" value="ABC_TRANSPORTER_1"/>
    <property type="match status" value="1"/>
</dbReference>
<dbReference type="PROSITE" id="PS50893">
    <property type="entry name" value="ABC_TRANSPORTER_2"/>
    <property type="match status" value="1"/>
</dbReference>
<accession>A0A3N4Z9Y1</accession>
<dbReference type="GO" id="GO:0015421">
    <property type="term" value="F:ABC-type oligopeptide transporter activity"/>
    <property type="evidence" value="ECO:0007669"/>
    <property type="project" value="TreeGrafter"/>
</dbReference>
<evidence type="ECO:0000256" key="6">
    <source>
        <dbReference type="ARBA" id="ARBA00022840"/>
    </source>
</evidence>
<evidence type="ECO:0000256" key="2">
    <source>
        <dbReference type="ARBA" id="ARBA00022448"/>
    </source>
</evidence>
<dbReference type="InterPro" id="IPR003439">
    <property type="entry name" value="ABC_transporter-like_ATP-bd"/>
</dbReference>
<dbReference type="SUPFAM" id="SSF90123">
    <property type="entry name" value="ABC transporter transmembrane region"/>
    <property type="match status" value="1"/>
</dbReference>
<dbReference type="InterPro" id="IPR003593">
    <property type="entry name" value="AAA+_ATPase"/>
</dbReference>
<dbReference type="InterPro" id="IPR027417">
    <property type="entry name" value="P-loop_NTPase"/>
</dbReference>
<evidence type="ECO:0000256" key="7">
    <source>
        <dbReference type="ARBA" id="ARBA00022989"/>
    </source>
</evidence>
<keyword evidence="6 12" id="KW-0067">ATP-binding</keyword>
<dbReference type="EMBL" id="RKRA01000001">
    <property type="protein sequence ID" value="RPF28060.1"/>
    <property type="molecule type" value="Genomic_DNA"/>
</dbReference>
<dbReference type="CDD" id="cd18548">
    <property type="entry name" value="ABC_6TM_Tm287_like"/>
    <property type="match status" value="1"/>
</dbReference>
<keyword evidence="13" id="KW-1185">Reference proteome</keyword>
<sequence>MLLRVLRRFLRPYGRDVAIVVVLQVVQTLAALSLPSLNADIIDNGVLTGDTGYIWRTGALMLAITAVQVSCAIGAVYLGARTAMAAGRDLRAAVFGRVQRFSVAEMGRFGAPSLITRTTNDVQQVQMVTVLTFTIMVMAPIMMVGGVVMALRQDVALSGLLVVVVPLLLGVMGFMLVRMRPLFRQMQERLDRINLVMREQISGVRVIRSFNRQGTERVRFAEANTALMETALGVGRLLALLFPAVMLIINVSSVAVIWFGAGRIDTGEMQVGSLVAFLNYLMQILMSVLMAVMMFMMVPRAEVSAERIDEVLSTDPEITAPPEPRRLPARDGTGRGLVVELEGATFGYPGANEPVLTGVDLRLEPGRTTAVIGSTGAGKTTLLNLVPRLLDVTGGSVRVGGTDVRDLDPGELRDRIALVPQRAYLFSGTIASTLRHGSPGASEEQIWAALEAAQARDFVEALPEGLAAPVEQGGTNFSGGQRQRLAIARALLRPADVYLFDDSFSALDYATDARLRAALPAATAGATVLVVGQRVATIRDAAQIVVLDAGRVVGLGTHAELMAGNETYREIVLSQITAEEAA</sequence>
<reference evidence="12 13" key="1">
    <citation type="submission" date="2018-11" db="EMBL/GenBank/DDBJ databases">
        <title>Sequencing the genomes of 1000 actinobacteria strains.</title>
        <authorList>
            <person name="Klenk H.-P."/>
        </authorList>
    </citation>
    <scope>NUCLEOTIDE SEQUENCE [LARGE SCALE GENOMIC DNA]</scope>
    <source>
        <strain evidence="12 13">DSM 14418</strain>
    </source>
</reference>
<evidence type="ECO:0000259" key="10">
    <source>
        <dbReference type="PROSITE" id="PS50893"/>
    </source>
</evidence>
<evidence type="ECO:0000256" key="1">
    <source>
        <dbReference type="ARBA" id="ARBA00004651"/>
    </source>
</evidence>
<evidence type="ECO:0000256" key="4">
    <source>
        <dbReference type="ARBA" id="ARBA00022692"/>
    </source>
</evidence>
<dbReference type="GO" id="GO:0016887">
    <property type="term" value="F:ATP hydrolysis activity"/>
    <property type="evidence" value="ECO:0007669"/>
    <property type="project" value="InterPro"/>
</dbReference>
<proteinExistence type="predicted"/>
<dbReference type="SMART" id="SM00382">
    <property type="entry name" value="AAA"/>
    <property type="match status" value="1"/>
</dbReference>
<dbReference type="AlphaFoldDB" id="A0A3N4Z9Y1"/>
<keyword evidence="4 9" id="KW-0812">Transmembrane</keyword>
<dbReference type="GO" id="GO:0005524">
    <property type="term" value="F:ATP binding"/>
    <property type="evidence" value="ECO:0007669"/>
    <property type="project" value="UniProtKB-KW"/>
</dbReference>
<dbReference type="InterPro" id="IPR017871">
    <property type="entry name" value="ABC_transporter-like_CS"/>
</dbReference>
<gene>
    <name evidence="12" type="ORF">EDD32_2569</name>
</gene>
<keyword evidence="2" id="KW-0813">Transport</keyword>
<evidence type="ECO:0000256" key="3">
    <source>
        <dbReference type="ARBA" id="ARBA00022475"/>
    </source>
</evidence>
<feature type="transmembrane region" description="Helical" evidence="9">
    <location>
        <begin position="12"/>
        <end position="33"/>
    </location>
</feature>
<comment type="caution">
    <text evidence="12">The sequence shown here is derived from an EMBL/GenBank/DDBJ whole genome shotgun (WGS) entry which is preliminary data.</text>
</comment>
<dbReference type="PROSITE" id="PS50929">
    <property type="entry name" value="ABC_TM1F"/>
    <property type="match status" value="1"/>
</dbReference>
<dbReference type="Pfam" id="PF00664">
    <property type="entry name" value="ABC_membrane"/>
    <property type="match status" value="1"/>
</dbReference>
<dbReference type="RefSeq" id="WP_123920520.1">
    <property type="nucleotide sequence ID" value="NZ_RKRA01000001.1"/>
</dbReference>
<dbReference type="PANTHER" id="PTHR43394">
    <property type="entry name" value="ATP-DEPENDENT PERMEASE MDL1, MITOCHONDRIAL"/>
    <property type="match status" value="1"/>
</dbReference>
<dbReference type="InterPro" id="IPR011527">
    <property type="entry name" value="ABC1_TM_dom"/>
</dbReference>
<feature type="transmembrane region" description="Helical" evidence="9">
    <location>
        <begin position="237"/>
        <end position="260"/>
    </location>
</feature>
<keyword evidence="3" id="KW-1003">Cell membrane</keyword>
<dbReference type="OrthoDB" id="9806127at2"/>
<dbReference type="FunFam" id="1.20.1560.10:FF:000040">
    <property type="entry name" value="Multidrug ABC transporter ATP-binding protein"/>
    <property type="match status" value="1"/>
</dbReference>
<keyword evidence="7 9" id="KW-1133">Transmembrane helix</keyword>
<feature type="transmembrane region" description="Helical" evidence="9">
    <location>
        <begin position="53"/>
        <end position="78"/>
    </location>
</feature>
<evidence type="ECO:0000256" key="5">
    <source>
        <dbReference type="ARBA" id="ARBA00022741"/>
    </source>
</evidence>
<keyword evidence="8 9" id="KW-0472">Membrane</keyword>
<dbReference type="SUPFAM" id="SSF52540">
    <property type="entry name" value="P-loop containing nucleoside triphosphate hydrolases"/>
    <property type="match status" value="1"/>
</dbReference>
<feature type="domain" description="ABC transporter" evidence="10">
    <location>
        <begin position="339"/>
        <end position="574"/>
    </location>
</feature>
<dbReference type="Gene3D" id="3.40.50.300">
    <property type="entry name" value="P-loop containing nucleotide triphosphate hydrolases"/>
    <property type="match status" value="1"/>
</dbReference>
<feature type="transmembrane region" description="Helical" evidence="9">
    <location>
        <begin position="280"/>
        <end position="298"/>
    </location>
</feature>
<protein>
    <submittedName>
        <fullName evidence="12">ATP-binding cassette subfamily B protein</fullName>
    </submittedName>
</protein>
<evidence type="ECO:0000259" key="11">
    <source>
        <dbReference type="PROSITE" id="PS50929"/>
    </source>
</evidence>
<evidence type="ECO:0000256" key="9">
    <source>
        <dbReference type="SAM" id="Phobius"/>
    </source>
</evidence>
<feature type="transmembrane region" description="Helical" evidence="9">
    <location>
        <begin position="127"/>
        <end position="151"/>
    </location>
</feature>
<dbReference type="PANTHER" id="PTHR43394:SF1">
    <property type="entry name" value="ATP-BINDING CASSETTE SUB-FAMILY B MEMBER 10, MITOCHONDRIAL"/>
    <property type="match status" value="1"/>
</dbReference>